<dbReference type="STRING" id="195103.CPF_1662"/>
<evidence type="ECO:0000256" key="8">
    <source>
        <dbReference type="SAM" id="Phobius"/>
    </source>
</evidence>
<feature type="transmembrane region" description="Helical" evidence="8">
    <location>
        <begin position="52"/>
        <end position="81"/>
    </location>
</feature>
<evidence type="ECO:0000256" key="4">
    <source>
        <dbReference type="ARBA" id="ARBA00022989"/>
    </source>
</evidence>
<evidence type="ECO:0000313" key="10">
    <source>
        <dbReference type="EMBL" id="ABG83579.1"/>
    </source>
</evidence>
<feature type="transmembrane region" description="Helical" evidence="8">
    <location>
        <begin position="333"/>
        <end position="356"/>
    </location>
</feature>
<dbReference type="EMBL" id="CP000246">
    <property type="protein sequence ID" value="ABG83579.1"/>
    <property type="molecule type" value="Genomic_DNA"/>
</dbReference>
<dbReference type="InterPro" id="IPR036721">
    <property type="entry name" value="RCK_C_sf"/>
</dbReference>
<dbReference type="CDD" id="cd01031">
    <property type="entry name" value="EriC"/>
    <property type="match status" value="1"/>
</dbReference>
<dbReference type="AlphaFoldDB" id="A0A0H2YRE7"/>
<feature type="transmembrane region" description="Helical" evidence="8">
    <location>
        <begin position="229"/>
        <end position="254"/>
    </location>
</feature>
<dbReference type="GeneID" id="93002051"/>
<feature type="transmembrane region" description="Helical" evidence="8">
    <location>
        <begin position="20"/>
        <end position="46"/>
    </location>
</feature>
<evidence type="ECO:0000256" key="1">
    <source>
        <dbReference type="ARBA" id="ARBA00004141"/>
    </source>
</evidence>
<protein>
    <submittedName>
        <fullName evidence="10">Voltage-gated chloride channel family protein</fullName>
    </submittedName>
</protein>
<dbReference type="Gene3D" id="1.10.3080.10">
    <property type="entry name" value="Clc chloride channel"/>
    <property type="match status" value="1"/>
</dbReference>
<dbReference type="GO" id="GO:0005886">
    <property type="term" value="C:plasma membrane"/>
    <property type="evidence" value="ECO:0007669"/>
    <property type="project" value="TreeGrafter"/>
</dbReference>
<dbReference type="eggNOG" id="COG0038">
    <property type="taxonomic scope" value="Bacteria"/>
</dbReference>
<dbReference type="PANTHER" id="PTHR45711:SF6">
    <property type="entry name" value="CHLORIDE CHANNEL PROTEIN"/>
    <property type="match status" value="1"/>
</dbReference>
<evidence type="ECO:0000256" key="2">
    <source>
        <dbReference type="ARBA" id="ARBA00022448"/>
    </source>
</evidence>
<evidence type="ECO:0000256" key="6">
    <source>
        <dbReference type="ARBA" id="ARBA00023136"/>
    </source>
</evidence>
<keyword evidence="6 8" id="KW-0472">Membrane</keyword>
<evidence type="ECO:0000259" key="9">
    <source>
        <dbReference type="PROSITE" id="PS51202"/>
    </source>
</evidence>
<gene>
    <name evidence="10" type="ordered locus">CPF_1662</name>
</gene>
<dbReference type="InterPro" id="IPR006037">
    <property type="entry name" value="RCK_C"/>
</dbReference>
<feature type="transmembrane region" description="Helical" evidence="8">
    <location>
        <begin position="274"/>
        <end position="297"/>
    </location>
</feature>
<feature type="transmembrane region" description="Helical" evidence="8">
    <location>
        <begin position="363"/>
        <end position="389"/>
    </location>
</feature>
<evidence type="ECO:0000256" key="3">
    <source>
        <dbReference type="ARBA" id="ARBA00022692"/>
    </source>
</evidence>
<organism evidence="10 11">
    <name type="scientific">Clostridium perfringens (strain ATCC 13124 / DSM 756 / JCM 1290 / NCIMB 6125 / NCTC 8237 / Type A)</name>
    <dbReference type="NCBI Taxonomy" id="195103"/>
    <lineage>
        <taxon>Bacteria</taxon>
        <taxon>Bacillati</taxon>
        <taxon>Bacillota</taxon>
        <taxon>Clostridia</taxon>
        <taxon>Eubacteriales</taxon>
        <taxon>Clostridiaceae</taxon>
        <taxon>Clostridium</taxon>
    </lineage>
</organism>
<keyword evidence="2" id="KW-0813">Transport</keyword>
<dbReference type="Gene3D" id="3.30.70.1450">
    <property type="entry name" value="Regulator of K+ conductance, C-terminal domain"/>
    <property type="match status" value="1"/>
</dbReference>
<keyword evidence="7" id="KW-0868">Chloride</keyword>
<keyword evidence="4 8" id="KW-1133">Transmembrane helix</keyword>
<comment type="subcellular location">
    <subcellularLocation>
        <location evidence="1">Membrane</location>
        <topology evidence="1">Multi-pass membrane protein</topology>
    </subcellularLocation>
</comment>
<dbReference type="SUPFAM" id="SSF116726">
    <property type="entry name" value="TrkA C-terminal domain-like"/>
    <property type="match status" value="1"/>
</dbReference>
<accession>A0A0H2YRE7</accession>
<dbReference type="RefSeq" id="WP_003475779.1">
    <property type="nucleotide sequence ID" value="NC_008261.1"/>
</dbReference>
<keyword evidence="11" id="KW-1185">Reference proteome</keyword>
<feature type="domain" description="RCK C-terminal" evidence="9">
    <location>
        <begin position="434"/>
        <end position="516"/>
    </location>
</feature>
<dbReference type="GO" id="GO:0008324">
    <property type="term" value="F:monoatomic cation transmembrane transporter activity"/>
    <property type="evidence" value="ECO:0007669"/>
    <property type="project" value="InterPro"/>
</dbReference>
<name>A0A0H2YRE7_CLOP1</name>
<sequence>MSNESTKKVLSHRKDLRFKLVLEGAAIGLLCSLVLVLNRIIVNYLFPLFKKLYAWAALSITNMIIVLVILAILGALVGFMVRREPMISGSGIPQVEGELIGKLKMNWLKILIYKFLGGVISLGAGLSLGREGPSVQMGAAVGEGFSNGLKRINIEKKYLITSGASAGLAAAFNAPLSGVIFALEEVHKSFSPLVLVSAMAASLVSDFVSKQFLGMNPSLGIENVPVLPLKYYWVLIILGVILGIGGAIFSKGILKVQSLYGKFKNVPVEVKVMIPFLLTGILGIFAPIILGGGHELIMDLATKSFPIKLLLAVLLVKFLLTIISFGAGTPGGIFFPLLLLGAVVGNIVGIVSCNAFGVPNQYIIDFIILAMAGNFASIVKAPITGIILITEMTGSFEHMLALSVVVIISYVTSDLLKSEPIYESLLERWIEKVGSEVEEPSNNKTLLEVGVELGSEAEGKEIKDVNWPETALLVAIKRGNNEIIPKGSIEIQSGDYLVVMVDESRASSVLEEIQFLTSAKEEI</sequence>
<keyword evidence="5" id="KW-0406">Ion transport</keyword>
<reference evidence="10 11" key="1">
    <citation type="journal article" date="2006" name="Genome Res.">
        <title>Skewed genomic variability in strains of the toxigenic bacterial pathogen, Clostridium perfringens.</title>
        <authorList>
            <person name="Myers G.S."/>
            <person name="Rasko D.A."/>
            <person name="Cheung J.K."/>
            <person name="Ravel J."/>
            <person name="Seshadri R."/>
            <person name="Deboy R.T."/>
            <person name="Ren Q."/>
            <person name="Varga J."/>
            <person name="Awad M.M."/>
            <person name="Brinkac L.M."/>
            <person name="Daugherty S.C."/>
            <person name="Haft D.H."/>
            <person name="Dodson R.J."/>
            <person name="Madupu R."/>
            <person name="Nelson W.C."/>
            <person name="Rosovitz M.J."/>
            <person name="Sullivan S.A."/>
            <person name="Khouri H."/>
            <person name="Dimitrov G.I."/>
            <person name="Watkins K.L."/>
            <person name="Mulligan S."/>
            <person name="Benton J."/>
            <person name="Radune D."/>
            <person name="Fisher D.J."/>
            <person name="Atkins H.S."/>
            <person name="Hiscox T."/>
            <person name="Jost B.H."/>
            <person name="Billington S.J."/>
            <person name="Songer J.G."/>
            <person name="McClane B.A."/>
            <person name="Titball R.W."/>
            <person name="Rood J.I."/>
            <person name="Melville S.B."/>
            <person name="Paulsen I.T."/>
        </authorList>
    </citation>
    <scope>NUCLEOTIDE SEQUENCE [LARGE SCALE GENOMIC DNA]</scope>
    <source>
        <strain evidence="11">ATCC 13124 / DSM 756 / JCM 1290 / NCIMB 6125 / NCTC 8237 / S 107 / Type A</strain>
    </source>
</reference>
<evidence type="ECO:0000256" key="7">
    <source>
        <dbReference type="ARBA" id="ARBA00023214"/>
    </source>
</evidence>
<dbReference type="GO" id="GO:0006813">
    <property type="term" value="P:potassium ion transport"/>
    <property type="evidence" value="ECO:0007669"/>
    <property type="project" value="InterPro"/>
</dbReference>
<dbReference type="GO" id="GO:0005247">
    <property type="term" value="F:voltage-gated chloride channel activity"/>
    <property type="evidence" value="ECO:0007669"/>
    <property type="project" value="TreeGrafter"/>
</dbReference>
<keyword evidence="3 8" id="KW-0812">Transmembrane</keyword>
<dbReference type="SUPFAM" id="SSF81340">
    <property type="entry name" value="Clc chloride channel"/>
    <property type="match status" value="1"/>
</dbReference>
<evidence type="ECO:0000256" key="5">
    <source>
        <dbReference type="ARBA" id="ARBA00023065"/>
    </source>
</evidence>
<dbReference type="PRINTS" id="PR00762">
    <property type="entry name" value="CLCHANNEL"/>
</dbReference>
<evidence type="ECO:0000313" key="11">
    <source>
        <dbReference type="Proteomes" id="UP000001823"/>
    </source>
</evidence>
<dbReference type="HOGENOM" id="CLU_015263_7_4_9"/>
<dbReference type="Proteomes" id="UP000001823">
    <property type="component" value="Chromosome"/>
</dbReference>
<proteinExistence type="predicted"/>
<dbReference type="eggNOG" id="COG0569">
    <property type="taxonomic scope" value="Bacteria"/>
</dbReference>
<dbReference type="InterPro" id="IPR014743">
    <property type="entry name" value="Cl-channel_core"/>
</dbReference>
<dbReference type="InterPro" id="IPR001807">
    <property type="entry name" value="ClC"/>
</dbReference>
<dbReference type="KEGG" id="cpf:CPF_1662"/>
<dbReference type="PROSITE" id="PS51202">
    <property type="entry name" value="RCK_C"/>
    <property type="match status" value="1"/>
</dbReference>
<feature type="transmembrane region" description="Helical" evidence="8">
    <location>
        <begin position="309"/>
        <end position="327"/>
    </location>
</feature>
<dbReference type="PANTHER" id="PTHR45711">
    <property type="entry name" value="CHLORIDE CHANNEL PROTEIN"/>
    <property type="match status" value="1"/>
</dbReference>
<dbReference type="PaxDb" id="195103-CPF_1662"/>
<feature type="transmembrane region" description="Helical" evidence="8">
    <location>
        <begin position="158"/>
        <end position="183"/>
    </location>
</feature>
<dbReference type="Pfam" id="PF00654">
    <property type="entry name" value="Voltage_CLC"/>
    <property type="match status" value="1"/>
</dbReference>
<dbReference type="Pfam" id="PF02080">
    <property type="entry name" value="TrkA_C"/>
    <property type="match status" value="1"/>
</dbReference>